<gene>
    <name evidence="2" type="ORF">ALO53_101509</name>
</gene>
<sequence length="37" mass="3788">MVGMADHHVRGSSTGTSAPPEKRAANAFSPPLLAGLR</sequence>
<evidence type="ECO:0000256" key="1">
    <source>
        <dbReference type="SAM" id="MobiDB-lite"/>
    </source>
</evidence>
<proteinExistence type="predicted"/>
<comment type="caution">
    <text evidence="2">The sequence shown here is derived from an EMBL/GenBank/DDBJ whole genome shotgun (WGS) entry which is preliminary data.</text>
</comment>
<reference evidence="2 3" key="1">
    <citation type="submission" date="2015-09" db="EMBL/GenBank/DDBJ databases">
        <title>Genome announcement of multiple Pseudomonas syringae strains.</title>
        <authorList>
            <person name="Thakur S."/>
            <person name="Wang P.W."/>
            <person name="Gong Y."/>
            <person name="Weir B.S."/>
            <person name="Guttman D.S."/>
        </authorList>
    </citation>
    <scope>NUCLEOTIDE SEQUENCE [LARGE SCALE GENOMIC DNA]</scope>
    <source>
        <strain evidence="2 3">ICMP7840</strain>
    </source>
</reference>
<organism evidence="2 3">
    <name type="scientific">Pseudomonas amygdali pv. photiniae</name>
    <dbReference type="NCBI Taxonomy" id="251724"/>
    <lineage>
        <taxon>Bacteria</taxon>
        <taxon>Pseudomonadati</taxon>
        <taxon>Pseudomonadota</taxon>
        <taxon>Gammaproteobacteria</taxon>
        <taxon>Pseudomonadales</taxon>
        <taxon>Pseudomonadaceae</taxon>
        <taxon>Pseudomonas</taxon>
        <taxon>Pseudomonas amygdali</taxon>
    </lineage>
</organism>
<evidence type="ECO:0000313" key="2">
    <source>
        <dbReference type="EMBL" id="KPX61967.1"/>
    </source>
</evidence>
<dbReference type="Proteomes" id="UP000050469">
    <property type="component" value="Unassembled WGS sequence"/>
</dbReference>
<name>A0A0N8RUC0_PSEA0</name>
<feature type="region of interest" description="Disordered" evidence="1">
    <location>
        <begin position="1"/>
        <end position="37"/>
    </location>
</feature>
<evidence type="ECO:0000313" key="3">
    <source>
        <dbReference type="Proteomes" id="UP000050469"/>
    </source>
</evidence>
<dbReference type="EMBL" id="LJQO01000452">
    <property type="protein sequence ID" value="KPX61967.1"/>
    <property type="molecule type" value="Genomic_DNA"/>
</dbReference>
<dbReference type="AlphaFoldDB" id="A0A0N8RUC0"/>
<protein>
    <submittedName>
        <fullName evidence="2">Uncharacterized protein</fullName>
    </submittedName>
</protein>
<accession>A0A0N8RUC0</accession>